<dbReference type="NCBIfam" id="TIGR02595">
    <property type="entry name" value="PEP_CTERM"/>
    <property type="match status" value="1"/>
</dbReference>
<reference evidence="1" key="2">
    <citation type="journal article" date="2015" name="Genome Announc.">
        <title>Draft Genome Sequence of Filamentous Marine Cyanobacterium Lyngbya confervoides Strain BDU141951.</title>
        <authorList>
            <person name="Chandrababunaidu M.M."/>
            <person name="Sen D."/>
            <person name="Tripathy S."/>
        </authorList>
    </citation>
    <scope>NUCLEOTIDE SEQUENCE</scope>
    <source>
        <strain evidence="1">BDU141951</strain>
    </source>
</reference>
<organism evidence="1">
    <name type="scientific">Lyngbya confervoides BDU141951</name>
    <dbReference type="NCBI Taxonomy" id="1574623"/>
    <lineage>
        <taxon>Bacteria</taxon>
        <taxon>Bacillati</taxon>
        <taxon>Cyanobacteriota</taxon>
        <taxon>Cyanophyceae</taxon>
        <taxon>Oscillatoriophycideae</taxon>
        <taxon>Oscillatoriales</taxon>
        <taxon>Microcoleaceae</taxon>
        <taxon>Lyngbya</taxon>
    </lineage>
</organism>
<dbReference type="InterPro" id="IPR026374">
    <property type="entry name" value="Cyano_PEP"/>
</dbReference>
<dbReference type="InterPro" id="IPR013424">
    <property type="entry name" value="Ice-binding_C"/>
</dbReference>
<gene>
    <name evidence="1" type="ORF">QQ91_009320</name>
</gene>
<comment type="caution">
    <text evidence="1">The sequence shown here is derived from an EMBL/GenBank/DDBJ whole genome shotgun (WGS) entry which is preliminary data.</text>
</comment>
<dbReference type="NCBIfam" id="TIGR04155">
    <property type="entry name" value="cyano_PEP"/>
    <property type="match status" value="1"/>
</dbReference>
<accession>A0A0C1Y2J7</accession>
<sequence>MNKLALMGIAAAAATASMVAAAPAEAALFTVGGTQYEVTTIEGFFPDFLSTLENQVWWGDATLATEFATVVNDDLGLPNGDSTSGNTNILGPIFLYQELIPGSTALGSAWNTTQNPPSAAPAAAIGGVRSTFAVATEVAESVPEPMTLLGLGAVGLVGAGSALKRQRSAKA</sequence>
<reference evidence="1" key="1">
    <citation type="submission" date="2014-11" db="EMBL/GenBank/DDBJ databases">
        <authorList>
            <person name="Malar M.C."/>
            <person name="Sen D."/>
            <person name="Tripathy S."/>
        </authorList>
    </citation>
    <scope>NUCLEOTIDE SEQUENCE</scope>
    <source>
        <strain evidence="1">BDU141951</strain>
    </source>
</reference>
<protein>
    <submittedName>
        <fullName evidence="1">PEP-CTERM sorting domain-containing protein</fullName>
    </submittedName>
</protein>
<dbReference type="AlphaFoldDB" id="A0A0C1Y2J7"/>
<proteinExistence type="predicted"/>
<dbReference type="EMBL" id="JTHE02000003">
    <property type="protein sequence ID" value="NEV67313.1"/>
    <property type="molecule type" value="Genomic_DNA"/>
</dbReference>
<evidence type="ECO:0000313" key="1">
    <source>
        <dbReference type="EMBL" id="NEV67313.1"/>
    </source>
</evidence>
<reference evidence="1" key="3">
    <citation type="submission" date="2020-02" db="EMBL/GenBank/DDBJ databases">
        <authorList>
            <person name="Sarangi A.N."/>
            <person name="Ghosh S."/>
            <person name="Mukherjee M."/>
            <person name="Tripathy S."/>
        </authorList>
    </citation>
    <scope>NUCLEOTIDE SEQUENCE</scope>
    <source>
        <strain evidence="1">BDU141951</strain>
    </source>
</reference>
<name>A0A0C1Y2J7_9CYAN</name>